<evidence type="ECO:0000313" key="2">
    <source>
        <dbReference type="Proteomes" id="UP000297814"/>
    </source>
</evidence>
<sequence>MSANDKLLCELLDEVNSEVEDLRDDGVRCRSLFYRTLAERNTELSNILDVILSGSLQLDSSAAAGDYDYENHFLCARPRDQELPWDTTETD</sequence>
<keyword evidence="2" id="KW-1185">Reference proteome</keyword>
<comment type="caution">
    <text evidence="1">The sequence shown here is derived from an EMBL/GenBank/DDBJ whole genome shotgun (WGS) entry which is preliminary data.</text>
</comment>
<dbReference type="Proteomes" id="UP000297814">
    <property type="component" value="Unassembled WGS sequence"/>
</dbReference>
<proteinExistence type="predicted"/>
<dbReference type="AlphaFoldDB" id="A0A4Z1GSE5"/>
<dbReference type="EMBL" id="PQXK01000049">
    <property type="protein sequence ID" value="TGO39695.1"/>
    <property type="molecule type" value="Genomic_DNA"/>
</dbReference>
<evidence type="ECO:0000313" key="1">
    <source>
        <dbReference type="EMBL" id="TGO39695.1"/>
    </source>
</evidence>
<protein>
    <submittedName>
        <fullName evidence="1">Uncharacterized protein</fullName>
    </submittedName>
</protein>
<accession>A0A4Z1GSE5</accession>
<organism evidence="1 2">
    <name type="scientific">Botrytis hyacinthi</name>
    <dbReference type="NCBI Taxonomy" id="278943"/>
    <lineage>
        <taxon>Eukaryota</taxon>
        <taxon>Fungi</taxon>
        <taxon>Dikarya</taxon>
        <taxon>Ascomycota</taxon>
        <taxon>Pezizomycotina</taxon>
        <taxon>Leotiomycetes</taxon>
        <taxon>Helotiales</taxon>
        <taxon>Sclerotiniaceae</taxon>
        <taxon>Botrytis</taxon>
    </lineage>
</organism>
<reference evidence="1 2" key="1">
    <citation type="submission" date="2017-12" db="EMBL/GenBank/DDBJ databases">
        <title>Comparative genomics of Botrytis spp.</title>
        <authorList>
            <person name="Valero-Jimenez C.A."/>
            <person name="Tapia P."/>
            <person name="Veloso J."/>
            <person name="Silva-Moreno E."/>
            <person name="Staats M."/>
            <person name="Valdes J.H."/>
            <person name="Van Kan J.A.L."/>
        </authorList>
    </citation>
    <scope>NUCLEOTIDE SEQUENCE [LARGE SCALE GENOMIC DNA]</scope>
    <source>
        <strain evidence="1 2">Bh0001</strain>
    </source>
</reference>
<gene>
    <name evidence="1" type="ORF">BHYA_0049g00310</name>
</gene>
<name>A0A4Z1GSE5_9HELO</name>